<gene>
    <name evidence="8" type="ORF">JOD17_001960</name>
</gene>
<dbReference type="InterPro" id="IPR006091">
    <property type="entry name" value="Acyl-CoA_Oxase/DH_mid-dom"/>
</dbReference>
<dbReference type="InterPro" id="IPR052161">
    <property type="entry name" value="Mycobact_Acyl-CoA_DH"/>
</dbReference>
<dbReference type="InterPro" id="IPR009100">
    <property type="entry name" value="AcylCoA_DH/oxidase_NM_dom_sf"/>
</dbReference>
<evidence type="ECO:0000256" key="2">
    <source>
        <dbReference type="ARBA" id="ARBA00022630"/>
    </source>
</evidence>
<dbReference type="InterPro" id="IPR046373">
    <property type="entry name" value="Acyl-CoA_Oxase/DH_mid-dom_sf"/>
</dbReference>
<feature type="domain" description="Acyl-CoA oxidase/dehydrogenase middle" evidence="6">
    <location>
        <begin position="132"/>
        <end position="226"/>
    </location>
</feature>
<sequence>MEASLQLPVSKASHSLTEFRHEVRAFIQKELDAGSFQPDCDSWLAGFSREWSMKMGEKGWVGMTFPKEYGGQGESNLKRYVVTEEMLAAGAPVAAHWIADRQTGPLLLKYGTEYQKQTFLPRICKGEVYFSIGLSEPNAGSDLANIHTKAVKESDEWLLNGSKIWTSGAHLQDYMIVLCRTEKQTEKKHEGLSQFIVDLRAKGVSIRPITLMTGEHHFNEVFFENVRLSDEMIVGELGEGWKQGMAELAFERSGPERFLSTYPLLEEMITVLKQRADADSTYAYTEIGKLVATLVTLRRMSFSIAQLLEEDQPASLVASLVKDLGNQFENTIIETARMLIESEPSTHSEQQYERLLAKAMLHSPGFTLRGGTTEILRSIVGKGLGL</sequence>
<dbReference type="PANTHER" id="PTHR43292">
    <property type="entry name" value="ACYL-COA DEHYDROGENASE"/>
    <property type="match status" value="1"/>
</dbReference>
<evidence type="ECO:0000313" key="9">
    <source>
        <dbReference type="Proteomes" id="UP000741863"/>
    </source>
</evidence>
<dbReference type="Gene3D" id="2.40.110.10">
    <property type="entry name" value="Butyryl-CoA Dehydrogenase, subunit A, domain 2"/>
    <property type="match status" value="1"/>
</dbReference>
<comment type="similarity">
    <text evidence="4">Belongs to the acyl-CoA dehydrogenase family.</text>
</comment>
<comment type="cofactor">
    <cofactor evidence="1 4">
        <name>FAD</name>
        <dbReference type="ChEBI" id="CHEBI:57692"/>
    </cofactor>
</comment>
<evidence type="ECO:0000256" key="3">
    <source>
        <dbReference type="ARBA" id="ARBA00023002"/>
    </source>
</evidence>
<dbReference type="SUPFAM" id="SSF56645">
    <property type="entry name" value="Acyl-CoA dehydrogenase NM domain-like"/>
    <property type="match status" value="1"/>
</dbReference>
<proteinExistence type="inferred from homology"/>
<evidence type="ECO:0000256" key="4">
    <source>
        <dbReference type="RuleBase" id="RU362125"/>
    </source>
</evidence>
<evidence type="ECO:0000259" key="5">
    <source>
        <dbReference type="Pfam" id="PF00441"/>
    </source>
</evidence>
<keyword evidence="4" id="KW-0274">FAD</keyword>
<feature type="domain" description="Acyl-CoA dehydrogenase/oxidase C-terminal" evidence="5">
    <location>
        <begin position="238"/>
        <end position="384"/>
    </location>
</feature>
<evidence type="ECO:0000259" key="7">
    <source>
        <dbReference type="Pfam" id="PF02771"/>
    </source>
</evidence>
<dbReference type="InterPro" id="IPR013786">
    <property type="entry name" value="AcylCoA_DH/ox_N"/>
</dbReference>
<dbReference type="Pfam" id="PF02770">
    <property type="entry name" value="Acyl-CoA_dh_M"/>
    <property type="match status" value="1"/>
</dbReference>
<keyword evidence="3 4" id="KW-0560">Oxidoreductase</keyword>
<name>A0ABS2PCN4_9BACL</name>
<dbReference type="Pfam" id="PF00441">
    <property type="entry name" value="Acyl-CoA_dh_1"/>
    <property type="match status" value="1"/>
</dbReference>
<reference evidence="8 9" key="1">
    <citation type="submission" date="2021-01" db="EMBL/GenBank/DDBJ databases">
        <title>Genomic Encyclopedia of Type Strains, Phase IV (KMG-IV): sequencing the most valuable type-strain genomes for metagenomic binning, comparative biology and taxonomic classification.</title>
        <authorList>
            <person name="Goeker M."/>
        </authorList>
    </citation>
    <scope>NUCLEOTIDE SEQUENCE [LARGE SCALE GENOMIC DNA]</scope>
    <source>
        <strain evidence="8 9">DSM 25540</strain>
    </source>
</reference>
<dbReference type="EMBL" id="JAFBEC010000005">
    <property type="protein sequence ID" value="MBM7632866.1"/>
    <property type="molecule type" value="Genomic_DNA"/>
</dbReference>
<dbReference type="RefSeq" id="WP_204697318.1">
    <property type="nucleotide sequence ID" value="NZ_JAFBEC010000005.1"/>
</dbReference>
<keyword evidence="2 4" id="KW-0285">Flavoprotein</keyword>
<organism evidence="8 9">
    <name type="scientific">Geomicrobium sediminis</name>
    <dbReference type="NCBI Taxonomy" id="1347788"/>
    <lineage>
        <taxon>Bacteria</taxon>
        <taxon>Bacillati</taxon>
        <taxon>Bacillota</taxon>
        <taxon>Bacilli</taxon>
        <taxon>Bacillales</taxon>
        <taxon>Geomicrobium</taxon>
    </lineage>
</organism>
<keyword evidence="9" id="KW-1185">Reference proteome</keyword>
<dbReference type="Gene3D" id="1.20.140.10">
    <property type="entry name" value="Butyryl-CoA Dehydrogenase, subunit A, domain 3"/>
    <property type="match status" value="1"/>
</dbReference>
<comment type="caution">
    <text evidence="8">The sequence shown here is derived from an EMBL/GenBank/DDBJ whole genome shotgun (WGS) entry which is preliminary data.</text>
</comment>
<evidence type="ECO:0000259" key="6">
    <source>
        <dbReference type="Pfam" id="PF02770"/>
    </source>
</evidence>
<dbReference type="Pfam" id="PF02771">
    <property type="entry name" value="Acyl-CoA_dh_N"/>
    <property type="match status" value="1"/>
</dbReference>
<feature type="domain" description="Acyl-CoA dehydrogenase/oxidase N-terminal" evidence="7">
    <location>
        <begin position="17"/>
        <end position="127"/>
    </location>
</feature>
<dbReference type="PANTHER" id="PTHR43292:SF4">
    <property type="entry name" value="ACYL-COA DEHYDROGENASE FADE34"/>
    <property type="match status" value="1"/>
</dbReference>
<dbReference type="Gene3D" id="1.10.540.10">
    <property type="entry name" value="Acyl-CoA dehydrogenase/oxidase, N-terminal domain"/>
    <property type="match status" value="1"/>
</dbReference>
<dbReference type="InterPro" id="IPR009075">
    <property type="entry name" value="AcylCo_DH/oxidase_C"/>
</dbReference>
<dbReference type="InterPro" id="IPR037069">
    <property type="entry name" value="AcylCoA_DH/ox_N_sf"/>
</dbReference>
<protein>
    <submittedName>
        <fullName evidence="8">Alkylation response protein AidB-like acyl-CoA dehydrogenase</fullName>
    </submittedName>
</protein>
<evidence type="ECO:0000256" key="1">
    <source>
        <dbReference type="ARBA" id="ARBA00001974"/>
    </source>
</evidence>
<accession>A0ABS2PCN4</accession>
<dbReference type="Proteomes" id="UP000741863">
    <property type="component" value="Unassembled WGS sequence"/>
</dbReference>
<evidence type="ECO:0000313" key="8">
    <source>
        <dbReference type="EMBL" id="MBM7632866.1"/>
    </source>
</evidence>